<dbReference type="InterPro" id="IPR036689">
    <property type="entry name" value="ESAT-6-like_sf"/>
</dbReference>
<sequence>MPLTLADIQRWNSGAIRDVSSALAKRGASADDVKAGLTKLPLVNTWQGTGGDAARASLDELSAYLAAHGEEMNELSSATRESADDIDRIKASLAAIDADARREGFSIDPASGAVTPLHTDMVGDPIYALQQADLETRIHQLLHAANTADAELARAISGATADAAGRPDDPRVRDALTKPLPEDPQQFHDLWEALTSEQKDALYQRDHSIGNHDGMPAVDRDYYNRLTLADQLAAAKTAQAHADALKNQHPDWAAGREPNVRMPGNYAANKAAYAAWKEKYDAATAGAKNLSDLQAVDKSVGDFPDRKLMLLDTTSGEMAHAAVAIGDPDTASHVSVTAPGLNTTVHGSIGSMTEEAANLQRETYRQLGNSPGHELESVSTIAWIGYDAPQIPGWDEKAASLAGAWGVSHDDMAKVGAHHLAGFYDGIKASHEGVPADVTAIGHSYGSLTTGLALQEPGNHGITDAIFYGSPGIEATTPGQLQLPEGHVFTMETPDDPIQAVYDSKPWLHGLGALPPPFGPLAATVVGGMDLTGAGDFGPNPATNPNFTHLETGATAVPNGQGGTMSLGGASGHSDYPRFMDDGTPRTTNYNIAAIIAGLDDNAVRQK</sequence>
<feature type="domain" description="DUF1023" evidence="1">
    <location>
        <begin position="318"/>
        <end position="501"/>
    </location>
</feature>
<comment type="caution">
    <text evidence="2">The sequence shown here is derived from an EMBL/GenBank/DDBJ whole genome shotgun (WGS) entry which is preliminary data.</text>
</comment>
<proteinExistence type="predicted"/>
<reference evidence="2" key="2">
    <citation type="journal article" date="2022" name="BMC Genomics">
        <title>Comparative genome analysis of mycobacteria focusing on tRNA and non-coding RNA.</title>
        <authorList>
            <person name="Behra P.R.K."/>
            <person name="Pettersson B.M.F."/>
            <person name="Ramesh M."/>
            <person name="Das S."/>
            <person name="Dasgupta S."/>
            <person name="Kirsebom L.A."/>
        </authorList>
    </citation>
    <scope>NUCLEOTIDE SEQUENCE</scope>
    <source>
        <strain evidence="2">DSM 44838</strain>
    </source>
</reference>
<keyword evidence="3" id="KW-1185">Reference proteome</keyword>
<evidence type="ECO:0000313" key="2">
    <source>
        <dbReference type="EMBL" id="MCV7420507.1"/>
    </source>
</evidence>
<organism evidence="2 3">
    <name type="scientific">Mycobacterium yunnanensis</name>
    <dbReference type="NCBI Taxonomy" id="368477"/>
    <lineage>
        <taxon>Bacteria</taxon>
        <taxon>Bacillati</taxon>
        <taxon>Actinomycetota</taxon>
        <taxon>Actinomycetes</taxon>
        <taxon>Mycobacteriales</taxon>
        <taxon>Mycobacteriaceae</taxon>
        <taxon>Mycobacterium</taxon>
    </lineage>
</organism>
<evidence type="ECO:0000259" key="1">
    <source>
        <dbReference type="Pfam" id="PF06259"/>
    </source>
</evidence>
<dbReference type="Pfam" id="PF06259">
    <property type="entry name" value="Abhydrolase_8"/>
    <property type="match status" value="1"/>
</dbReference>
<reference evidence="2" key="1">
    <citation type="submission" date="2020-07" db="EMBL/GenBank/DDBJ databases">
        <authorList>
            <person name="Pettersson B.M.F."/>
            <person name="Behra P.R.K."/>
            <person name="Ramesh M."/>
            <person name="Das S."/>
            <person name="Dasgupta S."/>
            <person name="Kirsebom L.A."/>
        </authorList>
    </citation>
    <scope>NUCLEOTIDE SEQUENCE</scope>
    <source>
        <strain evidence="2">DSM 44838</strain>
    </source>
</reference>
<gene>
    <name evidence="2" type="ORF">H7K45_08140</name>
</gene>
<dbReference type="SUPFAM" id="SSF140453">
    <property type="entry name" value="EsxAB dimer-like"/>
    <property type="match status" value="1"/>
</dbReference>
<evidence type="ECO:0000313" key="3">
    <source>
        <dbReference type="Proteomes" id="UP001141629"/>
    </source>
</evidence>
<accession>A0A9X2YJN1</accession>
<protein>
    <recommendedName>
        <fullName evidence="1">DUF1023 domain-containing protein</fullName>
    </recommendedName>
</protein>
<dbReference type="AlphaFoldDB" id="A0A9X2YJN1"/>
<dbReference type="InterPro" id="IPR010427">
    <property type="entry name" value="DUF1023"/>
</dbReference>
<name>A0A9X2YJN1_9MYCO</name>
<dbReference type="EMBL" id="JACKVK010000005">
    <property type="protein sequence ID" value="MCV7420507.1"/>
    <property type="molecule type" value="Genomic_DNA"/>
</dbReference>
<dbReference type="Proteomes" id="UP001141629">
    <property type="component" value="Unassembled WGS sequence"/>
</dbReference>